<sequence>MKTRGKQGVTPGAPPVHPLYIRLYISLALVAALASCQSVATPAAEAVSGLTLVPASDGLDVVGSGGRQIGFGRDIAGVLESVARVEGRPPRAVDCAPGMQAFATRDSVRLNFSGGKFVGWDTVAASAGRTCA</sequence>
<dbReference type="STRING" id="390807.SAMN04488095_3586"/>
<proteinExistence type="predicted"/>
<dbReference type="EMBL" id="FORA01000006">
    <property type="protein sequence ID" value="SFJ75739.1"/>
    <property type="molecule type" value="Genomic_DNA"/>
</dbReference>
<evidence type="ECO:0000313" key="2">
    <source>
        <dbReference type="Proteomes" id="UP000199110"/>
    </source>
</evidence>
<organism evidence="1 2">
    <name type="scientific">Jannaschia pohangensis</name>
    <dbReference type="NCBI Taxonomy" id="390807"/>
    <lineage>
        <taxon>Bacteria</taxon>
        <taxon>Pseudomonadati</taxon>
        <taxon>Pseudomonadota</taxon>
        <taxon>Alphaproteobacteria</taxon>
        <taxon>Rhodobacterales</taxon>
        <taxon>Roseobacteraceae</taxon>
        <taxon>Jannaschia</taxon>
    </lineage>
</organism>
<accession>A0A1I3TZL0</accession>
<protein>
    <submittedName>
        <fullName evidence="1">Uncharacterized protein</fullName>
    </submittedName>
</protein>
<dbReference type="AlphaFoldDB" id="A0A1I3TZL0"/>
<name>A0A1I3TZL0_9RHOB</name>
<dbReference type="Proteomes" id="UP000199110">
    <property type="component" value="Unassembled WGS sequence"/>
</dbReference>
<evidence type="ECO:0000313" key="1">
    <source>
        <dbReference type="EMBL" id="SFJ75739.1"/>
    </source>
</evidence>
<reference evidence="1 2" key="1">
    <citation type="submission" date="2016-10" db="EMBL/GenBank/DDBJ databases">
        <authorList>
            <person name="de Groot N.N."/>
        </authorList>
    </citation>
    <scope>NUCLEOTIDE SEQUENCE [LARGE SCALE GENOMIC DNA]</scope>
    <source>
        <strain evidence="1 2">DSM 19073</strain>
    </source>
</reference>
<keyword evidence="2" id="KW-1185">Reference proteome</keyword>
<gene>
    <name evidence="1" type="ORF">SAMN04488095_3586</name>
</gene>